<dbReference type="EMBL" id="AASE01000002">
    <property type="protein sequence ID" value="EAT59811.1"/>
    <property type="molecule type" value="Genomic_DNA"/>
</dbReference>
<dbReference type="Pfam" id="PF01370">
    <property type="entry name" value="Epimerase"/>
    <property type="match status" value="1"/>
</dbReference>
<keyword evidence="3" id="KW-1185">Reference proteome</keyword>
<dbReference type="InterPro" id="IPR050177">
    <property type="entry name" value="Lipid_A_modif_metabolic_enz"/>
</dbReference>
<proteinExistence type="predicted"/>
<dbReference type="Proteomes" id="UP000004162">
    <property type="component" value="Unassembled WGS sequence"/>
</dbReference>
<evidence type="ECO:0000313" key="2">
    <source>
        <dbReference type="EMBL" id="EAT59811.1"/>
    </source>
</evidence>
<organism evidence="2 3">
    <name type="scientific">Chlorobium ferrooxidans DSM 13031</name>
    <dbReference type="NCBI Taxonomy" id="377431"/>
    <lineage>
        <taxon>Bacteria</taxon>
        <taxon>Pseudomonadati</taxon>
        <taxon>Chlorobiota</taxon>
        <taxon>Chlorobiia</taxon>
        <taxon>Chlorobiales</taxon>
        <taxon>Chlorobiaceae</taxon>
        <taxon>Chlorobium/Pelodictyon group</taxon>
        <taxon>Chlorobium</taxon>
    </lineage>
</organism>
<dbReference type="InterPro" id="IPR036291">
    <property type="entry name" value="NAD(P)-bd_dom_sf"/>
</dbReference>
<gene>
    <name evidence="2" type="ORF">CferDRAFT_1818</name>
</gene>
<accession>Q0YTU0</accession>
<dbReference type="OrthoDB" id="9810015at2"/>
<feature type="domain" description="NAD-dependent epimerase/dehydratase" evidence="1">
    <location>
        <begin position="12"/>
        <end position="243"/>
    </location>
</feature>
<dbReference type="RefSeq" id="WP_006365589.1">
    <property type="nucleotide sequence ID" value="NZ_AASE01000002.1"/>
</dbReference>
<reference evidence="2 3" key="1">
    <citation type="submission" date="2006-07" db="EMBL/GenBank/DDBJ databases">
        <title>Annotation of the draft genome assembly of Chlorobium ferroxidans DSM 13031.</title>
        <authorList>
            <consortium name="US DOE Joint Genome Institute (JGI-ORNL)"/>
            <person name="Larimer F."/>
            <person name="Land M."/>
            <person name="Hauser L."/>
        </authorList>
    </citation>
    <scope>NUCLEOTIDE SEQUENCE [LARGE SCALE GENOMIC DNA]</scope>
    <source>
        <strain evidence="2 3">DSM 13031</strain>
    </source>
</reference>
<reference evidence="2 3" key="2">
    <citation type="submission" date="2006-07" db="EMBL/GenBank/DDBJ databases">
        <title>Sequencing of the draft genome and assembly of Chlorobium ferroxidans DSM 13031.</title>
        <authorList>
            <consortium name="US DOE Joint Genome Institute (JGI-PGF)"/>
            <person name="Copeland A."/>
            <person name="Lucas S."/>
            <person name="Lapidus A."/>
            <person name="Barry K."/>
            <person name="Glavina del Rio T."/>
            <person name="Dalin E."/>
            <person name="Tice H."/>
            <person name="Bruce D."/>
            <person name="Pitluck S."/>
            <person name="Richardson P."/>
        </authorList>
    </citation>
    <scope>NUCLEOTIDE SEQUENCE [LARGE SCALE GENOMIC DNA]</scope>
    <source>
        <strain evidence="2 3">DSM 13031</strain>
    </source>
</reference>
<protein>
    <submittedName>
        <fullName evidence="2">NAD-dependent epimerase/dehydratase:3-beta hydroxysteroid dehydrogenase/isomerase</fullName>
    </submittedName>
</protein>
<dbReference type="PANTHER" id="PTHR43245:SF13">
    <property type="entry name" value="UDP-D-APIOSE_UDP-D-XYLOSE SYNTHASE 2"/>
    <property type="match status" value="1"/>
</dbReference>
<dbReference type="Gene3D" id="3.40.50.720">
    <property type="entry name" value="NAD(P)-binding Rossmann-like Domain"/>
    <property type="match status" value="1"/>
</dbReference>
<sequence>MQVLELLRNKKIAVTGAGGYIGSLLVEELSKYSDNIFTVSRRELPQKKYVRQLTGDICTYDTWHKIVSDSDIIYHLGGNTSIYAATKDPSESLNSTLLPINHLIRAARELDRKPRVIFTSTVTLYGLTTCLPVSETQTPNPVTVYDIHKLFAEQQLTQATRLGLFDSVSLRLANVYGPSSSVSSSPDRGILNRVALRALQGQNISLYGDGNYIRDYVFLDDVVRAILLAGAVSGIQGEVFNIGSGVGTTLRRAFELVVDQAEQVTGKRVALESIMWPSGTDPIEFRNFIAQNEKFSKAAGWEPLVSIEDGVKMLVSGCQQEKNRL</sequence>
<dbReference type="GO" id="GO:0016853">
    <property type="term" value="F:isomerase activity"/>
    <property type="evidence" value="ECO:0007669"/>
    <property type="project" value="UniProtKB-KW"/>
</dbReference>
<evidence type="ECO:0000259" key="1">
    <source>
        <dbReference type="Pfam" id="PF01370"/>
    </source>
</evidence>
<evidence type="ECO:0000313" key="3">
    <source>
        <dbReference type="Proteomes" id="UP000004162"/>
    </source>
</evidence>
<keyword evidence="2" id="KW-0413">Isomerase</keyword>
<comment type="caution">
    <text evidence="2">The sequence shown here is derived from an EMBL/GenBank/DDBJ whole genome shotgun (WGS) entry which is preliminary data.</text>
</comment>
<dbReference type="AlphaFoldDB" id="Q0YTU0"/>
<dbReference type="SUPFAM" id="SSF51735">
    <property type="entry name" value="NAD(P)-binding Rossmann-fold domains"/>
    <property type="match status" value="1"/>
</dbReference>
<name>Q0YTU0_9CHLB</name>
<dbReference type="PANTHER" id="PTHR43245">
    <property type="entry name" value="BIFUNCTIONAL POLYMYXIN RESISTANCE PROTEIN ARNA"/>
    <property type="match status" value="1"/>
</dbReference>
<dbReference type="InterPro" id="IPR001509">
    <property type="entry name" value="Epimerase_deHydtase"/>
</dbReference>